<dbReference type="PIRSF" id="PIRSF039085">
    <property type="entry name" value="ABC_ATPase_HisP"/>
    <property type="match status" value="1"/>
</dbReference>
<dbReference type="EMBL" id="JSWE01000186">
    <property type="protein sequence ID" value="KIE04433.1"/>
    <property type="molecule type" value="Genomic_DNA"/>
</dbReference>
<dbReference type="OrthoDB" id="9802264at2"/>
<sequence length="230" mass="25557">MLSINNLTKYFGDHKILDGINFKVSRGEVISIIGSSGSGKSTILRCIAGLEGYTQGEIKVAANNKKHSIGMVFQNFCLFPNMTVLQNLTYAPVKILKKSKREAEDKAIELLKKVGLETSADKYPSALSGGQKQRAAIARTLCMEPEILLFDEPTSALDPENVKEVLETIKQLAHTNITLIIVTHEMLFAKEISDRVIFIDGGKILEDALTYEIFNNPKSERLKLFLKNIL</sequence>
<comment type="function">
    <text evidence="5">Part of an ABC transporter complex. Transmembrane domains (TMD) form a pore in the inner membrane and the ATP-binding domain (NBD) is responsible for energy generation.</text>
</comment>
<comment type="caution">
    <text evidence="7">The sequence shown here is derived from an EMBL/GenBank/DDBJ whole genome shotgun (WGS) entry which is preliminary data.</text>
</comment>
<dbReference type="PANTHER" id="PTHR43166">
    <property type="entry name" value="AMINO ACID IMPORT ATP-BINDING PROTEIN"/>
    <property type="match status" value="1"/>
</dbReference>
<dbReference type="Proteomes" id="UP000031258">
    <property type="component" value="Unassembled WGS sequence"/>
</dbReference>
<dbReference type="AlphaFoldDB" id="A0A0C1QJV4"/>
<evidence type="ECO:0000256" key="1">
    <source>
        <dbReference type="ARBA" id="ARBA00005417"/>
    </source>
</evidence>
<dbReference type="Gene3D" id="3.40.50.300">
    <property type="entry name" value="P-loop containing nucleotide triphosphate hydrolases"/>
    <property type="match status" value="1"/>
</dbReference>
<proteinExistence type="inferred from homology"/>
<name>A0A0C1QJV4_9RICK</name>
<gene>
    <name evidence="7" type="primary">glnQ_2</name>
    <name evidence="7" type="ORF">NF27_HS00200</name>
</gene>
<dbReference type="RefSeq" id="WP_039458563.1">
    <property type="nucleotide sequence ID" value="NZ_JSWE01000186.1"/>
</dbReference>
<keyword evidence="3" id="KW-0547">Nucleotide-binding</keyword>
<keyword evidence="4 7" id="KW-0067">ATP-binding</keyword>
<evidence type="ECO:0000256" key="2">
    <source>
        <dbReference type="ARBA" id="ARBA00022448"/>
    </source>
</evidence>
<dbReference type="PROSITE" id="PS00211">
    <property type="entry name" value="ABC_TRANSPORTER_1"/>
    <property type="match status" value="1"/>
</dbReference>
<accession>A0A0C1QJV4</accession>
<evidence type="ECO:0000256" key="4">
    <source>
        <dbReference type="ARBA" id="ARBA00022840"/>
    </source>
</evidence>
<dbReference type="PANTHER" id="PTHR43166:SF4">
    <property type="entry name" value="PHOSPHONATES IMPORT ATP-BINDING PROTEIN PHNC"/>
    <property type="match status" value="1"/>
</dbReference>
<dbReference type="InterPro" id="IPR003439">
    <property type="entry name" value="ABC_transporter-like_ATP-bd"/>
</dbReference>
<evidence type="ECO:0000313" key="7">
    <source>
        <dbReference type="EMBL" id="KIE04433.1"/>
    </source>
</evidence>
<keyword evidence="7" id="KW-0378">Hydrolase</keyword>
<dbReference type="SMART" id="SM00382">
    <property type="entry name" value="AAA"/>
    <property type="match status" value="1"/>
</dbReference>
<feature type="domain" description="ABC transporter" evidence="6">
    <location>
        <begin position="2"/>
        <end position="226"/>
    </location>
</feature>
<keyword evidence="2" id="KW-0813">Transport</keyword>
<dbReference type="InterPro" id="IPR030679">
    <property type="entry name" value="ABC_ATPase_HisP-typ"/>
</dbReference>
<dbReference type="EC" id="3.6.3.-" evidence="7"/>
<dbReference type="InterPro" id="IPR050086">
    <property type="entry name" value="MetN_ABC_transporter-like"/>
</dbReference>
<dbReference type="GO" id="GO:0016887">
    <property type="term" value="F:ATP hydrolysis activity"/>
    <property type="evidence" value="ECO:0007669"/>
    <property type="project" value="InterPro"/>
</dbReference>
<dbReference type="SUPFAM" id="SSF52540">
    <property type="entry name" value="P-loop containing nucleoside triphosphate hydrolases"/>
    <property type="match status" value="1"/>
</dbReference>
<dbReference type="GO" id="GO:0005524">
    <property type="term" value="F:ATP binding"/>
    <property type="evidence" value="ECO:0007669"/>
    <property type="project" value="UniProtKB-KW"/>
</dbReference>
<dbReference type="InterPro" id="IPR017871">
    <property type="entry name" value="ABC_transporter-like_CS"/>
</dbReference>
<dbReference type="InterPro" id="IPR027417">
    <property type="entry name" value="P-loop_NTPase"/>
</dbReference>
<evidence type="ECO:0000313" key="8">
    <source>
        <dbReference type="Proteomes" id="UP000031258"/>
    </source>
</evidence>
<organism evidence="7 8">
    <name type="scientific">Candidatus Jidaibacter acanthamoebae</name>
    <dbReference type="NCBI Taxonomy" id="86105"/>
    <lineage>
        <taxon>Bacteria</taxon>
        <taxon>Pseudomonadati</taxon>
        <taxon>Pseudomonadota</taxon>
        <taxon>Alphaproteobacteria</taxon>
        <taxon>Rickettsiales</taxon>
        <taxon>Candidatus Midichloriaceae</taxon>
        <taxon>Candidatus Jidaibacter</taxon>
    </lineage>
</organism>
<protein>
    <submittedName>
        <fullName evidence="7">Glutamine transport ATP-binding protein GlnQ</fullName>
        <ecNumber evidence="7">3.6.3.-</ecNumber>
    </submittedName>
</protein>
<comment type="similarity">
    <text evidence="1">Belongs to the ABC transporter superfamily.</text>
</comment>
<dbReference type="PROSITE" id="PS50893">
    <property type="entry name" value="ABC_TRANSPORTER_2"/>
    <property type="match status" value="1"/>
</dbReference>
<keyword evidence="8" id="KW-1185">Reference proteome</keyword>
<reference evidence="7 8" key="1">
    <citation type="submission" date="2014-11" db="EMBL/GenBank/DDBJ databases">
        <title>A Rickettsiales Symbiont of Amoebae With Ancient Features.</title>
        <authorList>
            <person name="Schulz F."/>
            <person name="Martijn J."/>
            <person name="Wascher F."/>
            <person name="Kostanjsek R."/>
            <person name="Ettema T.J."/>
            <person name="Horn M."/>
        </authorList>
    </citation>
    <scope>NUCLEOTIDE SEQUENCE [LARGE SCALE GENOMIC DNA]</scope>
    <source>
        <strain evidence="7 8">UWC36</strain>
    </source>
</reference>
<dbReference type="Pfam" id="PF00005">
    <property type="entry name" value="ABC_tran"/>
    <property type="match status" value="1"/>
</dbReference>
<evidence type="ECO:0000256" key="3">
    <source>
        <dbReference type="ARBA" id="ARBA00022741"/>
    </source>
</evidence>
<evidence type="ECO:0000256" key="5">
    <source>
        <dbReference type="ARBA" id="ARBA00024725"/>
    </source>
</evidence>
<dbReference type="InterPro" id="IPR003593">
    <property type="entry name" value="AAA+_ATPase"/>
</dbReference>
<evidence type="ECO:0000259" key="6">
    <source>
        <dbReference type="PROSITE" id="PS50893"/>
    </source>
</evidence>
<dbReference type="GO" id="GO:0015424">
    <property type="term" value="F:ABC-type amino acid transporter activity"/>
    <property type="evidence" value="ECO:0007669"/>
    <property type="project" value="InterPro"/>
</dbReference>
<dbReference type="STRING" id="86105.NF27_HS00200"/>